<dbReference type="AlphaFoldDB" id="A0A3N0VEH0"/>
<evidence type="ECO:0000256" key="2">
    <source>
        <dbReference type="ARBA" id="ARBA00023125"/>
    </source>
</evidence>
<dbReference type="PANTHER" id="PTHR44688">
    <property type="entry name" value="DNA-BINDING TRANSCRIPTIONAL ACTIVATOR DEVR_DOSR"/>
    <property type="match status" value="1"/>
</dbReference>
<name>A0A3N0VEH0_9GAMM</name>
<dbReference type="Gene3D" id="1.10.10.10">
    <property type="entry name" value="Winged helix-like DNA-binding domain superfamily/Winged helix DNA-binding domain"/>
    <property type="match status" value="1"/>
</dbReference>
<dbReference type="CDD" id="cd06170">
    <property type="entry name" value="LuxR_C_like"/>
    <property type="match status" value="1"/>
</dbReference>
<dbReference type="EMBL" id="RJVO01000003">
    <property type="protein sequence ID" value="ROH91173.1"/>
    <property type="molecule type" value="Genomic_DNA"/>
</dbReference>
<dbReference type="InterPro" id="IPR036388">
    <property type="entry name" value="WH-like_DNA-bd_sf"/>
</dbReference>
<dbReference type="GO" id="GO:0006355">
    <property type="term" value="P:regulation of DNA-templated transcription"/>
    <property type="evidence" value="ECO:0007669"/>
    <property type="project" value="InterPro"/>
</dbReference>
<evidence type="ECO:0000256" key="3">
    <source>
        <dbReference type="ARBA" id="ARBA00023163"/>
    </source>
</evidence>
<reference evidence="5 6" key="1">
    <citation type="submission" date="2018-10" db="EMBL/GenBank/DDBJ databases">
        <authorList>
            <person name="Chen W.-M."/>
        </authorList>
    </citation>
    <scope>NUCLEOTIDE SEQUENCE [LARGE SCALE GENOMIC DNA]</scope>
    <source>
        <strain evidence="5 6">THS-13</strain>
    </source>
</reference>
<gene>
    <name evidence="5" type="ORF">ED208_09475</name>
</gene>
<dbReference type="PRINTS" id="PR00038">
    <property type="entry name" value="HTHLUXR"/>
</dbReference>
<proteinExistence type="predicted"/>
<dbReference type="InterPro" id="IPR016032">
    <property type="entry name" value="Sig_transdc_resp-reg_C-effctor"/>
</dbReference>
<protein>
    <submittedName>
        <fullName evidence="5">LuxR family transcriptional regulator</fullName>
    </submittedName>
</protein>
<dbReference type="Pfam" id="PF00196">
    <property type="entry name" value="GerE"/>
    <property type="match status" value="1"/>
</dbReference>
<evidence type="ECO:0000259" key="4">
    <source>
        <dbReference type="PROSITE" id="PS50043"/>
    </source>
</evidence>
<dbReference type="PANTHER" id="PTHR44688:SF16">
    <property type="entry name" value="DNA-BINDING TRANSCRIPTIONAL ACTIVATOR DEVR_DOSR"/>
    <property type="match status" value="1"/>
</dbReference>
<feature type="domain" description="HTH luxR-type" evidence="4">
    <location>
        <begin position="269"/>
        <end position="334"/>
    </location>
</feature>
<keyword evidence="2" id="KW-0238">DNA-binding</keyword>
<evidence type="ECO:0000313" key="6">
    <source>
        <dbReference type="Proteomes" id="UP000282106"/>
    </source>
</evidence>
<dbReference type="InParanoid" id="A0A3N0VEH0"/>
<dbReference type="PROSITE" id="PS50043">
    <property type="entry name" value="HTH_LUXR_2"/>
    <property type="match status" value="1"/>
</dbReference>
<dbReference type="Proteomes" id="UP000282106">
    <property type="component" value="Unassembled WGS sequence"/>
</dbReference>
<accession>A0A3N0VEH0</accession>
<dbReference type="SMART" id="SM00421">
    <property type="entry name" value="HTH_LUXR"/>
    <property type="match status" value="1"/>
</dbReference>
<comment type="caution">
    <text evidence="5">The sequence shown here is derived from an EMBL/GenBank/DDBJ whole genome shotgun (WGS) entry which is preliminary data.</text>
</comment>
<keyword evidence="6" id="KW-1185">Reference proteome</keyword>
<dbReference type="InterPro" id="IPR000792">
    <property type="entry name" value="Tscrpt_reg_LuxR_C"/>
</dbReference>
<keyword evidence="1" id="KW-0805">Transcription regulation</keyword>
<organism evidence="5 6">
    <name type="scientific">Stagnimonas aquatica</name>
    <dbReference type="NCBI Taxonomy" id="2689987"/>
    <lineage>
        <taxon>Bacteria</taxon>
        <taxon>Pseudomonadati</taxon>
        <taxon>Pseudomonadota</taxon>
        <taxon>Gammaproteobacteria</taxon>
        <taxon>Nevskiales</taxon>
        <taxon>Nevskiaceae</taxon>
        <taxon>Stagnimonas</taxon>
    </lineage>
</organism>
<evidence type="ECO:0000256" key="1">
    <source>
        <dbReference type="ARBA" id="ARBA00023015"/>
    </source>
</evidence>
<dbReference type="SUPFAM" id="SSF46894">
    <property type="entry name" value="C-terminal effector domain of the bipartite response regulators"/>
    <property type="match status" value="1"/>
</dbReference>
<keyword evidence="3" id="KW-0804">Transcription</keyword>
<evidence type="ECO:0000313" key="5">
    <source>
        <dbReference type="EMBL" id="ROH91173.1"/>
    </source>
</evidence>
<dbReference type="GO" id="GO:0003677">
    <property type="term" value="F:DNA binding"/>
    <property type="evidence" value="ECO:0007669"/>
    <property type="project" value="UniProtKB-KW"/>
</dbReference>
<sequence>MSGFQGLTGGGMAMTAASRRLPLNYYGSYKNGRVLNKYDSYLQSTPTQCPHYNNVCLLLVSPLGRVAMPSLAATLYSGVFEQQEQFAAWGLSCLVERLPMSQSRWCLLTPSGIREICMAGLASSDPAAEFTTLRIEVLEPVENTRHEFTWQKALPSSFNDEERRFLQENLEHLVNAERLSRRLQGLLRQARGGDPEPVGFAIVNAEGLIESSDRVFEDYLRRANDDWDGRHLPFPLSFEVKAYTQGIPHGGLFYRLDPFGDKCHVRVRRDRRAPSVSGRELQVARKLAGGMTFKEIARDLGLAPSTVSTHAYNLYDKLGIRRRAQLVEWVHKQYGRG</sequence>